<feature type="transmembrane region" description="Helical" evidence="8">
    <location>
        <begin position="12"/>
        <end position="31"/>
    </location>
</feature>
<feature type="transmembrane region" description="Helical" evidence="8">
    <location>
        <begin position="382"/>
        <end position="406"/>
    </location>
</feature>
<evidence type="ECO:0000256" key="4">
    <source>
        <dbReference type="ARBA" id="ARBA00022692"/>
    </source>
</evidence>
<dbReference type="Gene3D" id="1.20.1250.20">
    <property type="entry name" value="MFS general substrate transporter like domains"/>
    <property type="match status" value="1"/>
</dbReference>
<comment type="caution">
    <text evidence="10">The sequence shown here is derived from an EMBL/GenBank/DDBJ whole genome shotgun (WGS) entry which is preliminary data.</text>
</comment>
<name>A0AAN7Y5M0_9EURO</name>
<feature type="transmembrane region" description="Helical" evidence="8">
    <location>
        <begin position="182"/>
        <end position="203"/>
    </location>
</feature>
<accession>A0AAN7Y5M0</accession>
<dbReference type="Proteomes" id="UP001309876">
    <property type="component" value="Unassembled WGS sequence"/>
</dbReference>
<evidence type="ECO:0000313" key="11">
    <source>
        <dbReference type="Proteomes" id="UP001309876"/>
    </source>
</evidence>
<gene>
    <name evidence="10" type="ORF">LTR05_005630</name>
</gene>
<feature type="transmembrane region" description="Helical" evidence="8">
    <location>
        <begin position="315"/>
        <end position="335"/>
    </location>
</feature>
<feature type="domain" description="Major facilitator superfamily (MFS) profile" evidence="9">
    <location>
        <begin position="18"/>
        <end position="471"/>
    </location>
</feature>
<comment type="subcellular location">
    <subcellularLocation>
        <location evidence="1">Membrane</location>
        <topology evidence="1">Multi-pass membrane protein</topology>
    </subcellularLocation>
</comment>
<feature type="transmembrane region" description="Helical" evidence="8">
    <location>
        <begin position="446"/>
        <end position="467"/>
    </location>
</feature>
<dbReference type="Pfam" id="PF00083">
    <property type="entry name" value="Sugar_tr"/>
    <property type="match status" value="1"/>
</dbReference>
<evidence type="ECO:0000256" key="7">
    <source>
        <dbReference type="RuleBase" id="RU003346"/>
    </source>
</evidence>
<dbReference type="PANTHER" id="PTHR48022:SF78">
    <property type="entry name" value="MONOSACCHARIDE TRANSPORTER, PUTATIVE (AFU_ORTHOLOGUE AFUA_2G02110)-RELATED"/>
    <property type="match status" value="1"/>
</dbReference>
<dbReference type="EMBL" id="JAVRRJ010000005">
    <property type="protein sequence ID" value="KAK5084552.1"/>
    <property type="molecule type" value="Genomic_DNA"/>
</dbReference>
<dbReference type="PANTHER" id="PTHR48022">
    <property type="entry name" value="PLASTIDIC GLUCOSE TRANSPORTER 4"/>
    <property type="match status" value="1"/>
</dbReference>
<dbReference type="PROSITE" id="PS00216">
    <property type="entry name" value="SUGAR_TRANSPORT_1"/>
    <property type="match status" value="1"/>
</dbReference>
<dbReference type="InterPro" id="IPR005829">
    <property type="entry name" value="Sugar_transporter_CS"/>
</dbReference>
<feature type="transmembrane region" description="Helical" evidence="8">
    <location>
        <begin position="418"/>
        <end position="440"/>
    </location>
</feature>
<evidence type="ECO:0000256" key="1">
    <source>
        <dbReference type="ARBA" id="ARBA00004141"/>
    </source>
</evidence>
<sequence length="557" mass="61060">MAFQPWRALPGKGVLLLLNIFSAIALVYEGYNQAVYGAVSGTPGFIAMSQIGEGTTVTKSTKQGGLAAVYYLGAIFGGFIGGWFGDKYGRKKGTFVGSVLSLIGSAMQCGSVNADMFIVARIISGLGIGFINVLIPSWVSELSEAHDRGSTFSLVFVANFLGIFLANWINFGIRNAGIEFRWRFPLGFMCIPMLMVAFAIFFVPESPRWLMANHRREGAVDILCKIRGDKHPSDPAIHEELELLQAIVEASHHKRNNYVNITLGGRYSGKLHLGRRAVLGLALQQIQQWTGILVMVSWAAKVFELAGFSTYKASWLSGLLNTFGVIGTAAAALVIDRIGRRNSLQVSFAIQGISLFLVAALIKTSQDRVFTNPGQSQTLGTAASAFTFTFVFFFCMFNIVPCWIYGTEIWPQEVRAKGYSYTILGWAIGCGTTTFVIPIMLANIGWWSFIFFGCMNFVVMPIIHFFFVETARVGLEEVDLLFASDSLLVKDNVLEHDRRVAAAGGNVAVAARKLLDEVNGETHLDPRRVSVDHETGLNKIGPDTNHVELEKEKADSL</sequence>
<organism evidence="10 11">
    <name type="scientific">Lithohypha guttulata</name>
    <dbReference type="NCBI Taxonomy" id="1690604"/>
    <lineage>
        <taxon>Eukaryota</taxon>
        <taxon>Fungi</taxon>
        <taxon>Dikarya</taxon>
        <taxon>Ascomycota</taxon>
        <taxon>Pezizomycotina</taxon>
        <taxon>Eurotiomycetes</taxon>
        <taxon>Chaetothyriomycetidae</taxon>
        <taxon>Chaetothyriales</taxon>
        <taxon>Trichomeriaceae</taxon>
        <taxon>Lithohypha</taxon>
    </lineage>
</organism>
<feature type="transmembrane region" description="Helical" evidence="8">
    <location>
        <begin position="151"/>
        <end position="170"/>
    </location>
</feature>
<keyword evidence="11" id="KW-1185">Reference proteome</keyword>
<feature type="transmembrane region" description="Helical" evidence="8">
    <location>
        <begin position="118"/>
        <end position="139"/>
    </location>
</feature>
<dbReference type="GO" id="GO:0016020">
    <property type="term" value="C:membrane"/>
    <property type="evidence" value="ECO:0007669"/>
    <property type="project" value="UniProtKB-SubCell"/>
</dbReference>
<proteinExistence type="inferred from homology"/>
<feature type="transmembrane region" description="Helical" evidence="8">
    <location>
        <begin position="342"/>
        <end position="362"/>
    </location>
</feature>
<keyword evidence="4 8" id="KW-0812">Transmembrane</keyword>
<evidence type="ECO:0000313" key="10">
    <source>
        <dbReference type="EMBL" id="KAK5084552.1"/>
    </source>
</evidence>
<evidence type="ECO:0000256" key="2">
    <source>
        <dbReference type="ARBA" id="ARBA00010992"/>
    </source>
</evidence>
<dbReference type="InterPro" id="IPR003663">
    <property type="entry name" value="Sugar/inositol_transpt"/>
</dbReference>
<dbReference type="SUPFAM" id="SSF103473">
    <property type="entry name" value="MFS general substrate transporter"/>
    <property type="match status" value="1"/>
</dbReference>
<protein>
    <recommendedName>
        <fullName evidence="9">Major facilitator superfamily (MFS) profile domain-containing protein</fullName>
    </recommendedName>
</protein>
<dbReference type="AlphaFoldDB" id="A0AAN7Y5M0"/>
<dbReference type="InterPro" id="IPR020846">
    <property type="entry name" value="MFS_dom"/>
</dbReference>
<reference evidence="10 11" key="1">
    <citation type="submission" date="2023-08" db="EMBL/GenBank/DDBJ databases">
        <title>Black Yeasts Isolated from many extreme environments.</title>
        <authorList>
            <person name="Coleine C."/>
            <person name="Stajich J.E."/>
            <person name="Selbmann L."/>
        </authorList>
    </citation>
    <scope>NUCLEOTIDE SEQUENCE [LARGE SCALE GENOMIC DNA]</scope>
    <source>
        <strain evidence="10 11">CCFEE 5910</strain>
    </source>
</reference>
<evidence type="ECO:0000256" key="3">
    <source>
        <dbReference type="ARBA" id="ARBA00022448"/>
    </source>
</evidence>
<dbReference type="NCBIfam" id="TIGR00879">
    <property type="entry name" value="SP"/>
    <property type="match status" value="1"/>
</dbReference>
<feature type="transmembrane region" description="Helical" evidence="8">
    <location>
        <begin position="68"/>
        <end position="85"/>
    </location>
</feature>
<dbReference type="InterPro" id="IPR036259">
    <property type="entry name" value="MFS_trans_sf"/>
</dbReference>
<evidence type="ECO:0000256" key="5">
    <source>
        <dbReference type="ARBA" id="ARBA00022989"/>
    </source>
</evidence>
<evidence type="ECO:0000256" key="8">
    <source>
        <dbReference type="SAM" id="Phobius"/>
    </source>
</evidence>
<keyword evidence="3 7" id="KW-0813">Transport</keyword>
<dbReference type="PROSITE" id="PS50850">
    <property type="entry name" value="MFS"/>
    <property type="match status" value="1"/>
</dbReference>
<keyword evidence="5 8" id="KW-1133">Transmembrane helix</keyword>
<dbReference type="PRINTS" id="PR00171">
    <property type="entry name" value="SUGRTRNSPORT"/>
</dbReference>
<keyword evidence="6 8" id="KW-0472">Membrane</keyword>
<evidence type="ECO:0000256" key="6">
    <source>
        <dbReference type="ARBA" id="ARBA00023136"/>
    </source>
</evidence>
<evidence type="ECO:0000259" key="9">
    <source>
        <dbReference type="PROSITE" id="PS50850"/>
    </source>
</evidence>
<comment type="similarity">
    <text evidence="2 7">Belongs to the major facilitator superfamily. Sugar transporter (TC 2.A.1.1) family.</text>
</comment>
<dbReference type="GO" id="GO:0005351">
    <property type="term" value="F:carbohydrate:proton symporter activity"/>
    <property type="evidence" value="ECO:0007669"/>
    <property type="project" value="TreeGrafter"/>
</dbReference>
<dbReference type="InterPro" id="IPR005828">
    <property type="entry name" value="MFS_sugar_transport-like"/>
</dbReference>
<dbReference type="InterPro" id="IPR050360">
    <property type="entry name" value="MFS_Sugar_Transporters"/>
</dbReference>